<dbReference type="GO" id="GO:0030234">
    <property type="term" value="F:enzyme regulator activity"/>
    <property type="evidence" value="ECO:0000318"/>
    <property type="project" value="GO_Central"/>
</dbReference>
<comment type="subcellular location">
    <subcellularLocation>
        <location evidence="1">Cell envelope</location>
    </subcellularLocation>
    <subcellularLocation>
        <location evidence="2">Secreted</location>
    </subcellularLocation>
</comment>
<feature type="domain" description="DUF642" evidence="7">
    <location>
        <begin position="37"/>
        <end position="155"/>
    </location>
</feature>
<evidence type="ECO:0000259" key="7">
    <source>
        <dbReference type="Pfam" id="PF04862"/>
    </source>
</evidence>
<dbReference type="AlphaFoldDB" id="A0A251S511"/>
<evidence type="ECO:0000313" key="8">
    <source>
        <dbReference type="EMBL" id="KAF5762951.1"/>
    </source>
</evidence>
<dbReference type="Gene3D" id="2.60.120.260">
    <property type="entry name" value="Galactose-binding domain-like"/>
    <property type="match status" value="1"/>
</dbReference>
<dbReference type="InterPro" id="IPR052437">
    <property type="entry name" value="Pectin_Meth_Modulator"/>
</dbReference>
<organism evidence="9 10">
    <name type="scientific">Helianthus annuus</name>
    <name type="common">Common sunflower</name>
    <dbReference type="NCBI Taxonomy" id="4232"/>
    <lineage>
        <taxon>Eukaryota</taxon>
        <taxon>Viridiplantae</taxon>
        <taxon>Streptophyta</taxon>
        <taxon>Embryophyta</taxon>
        <taxon>Tracheophyta</taxon>
        <taxon>Spermatophyta</taxon>
        <taxon>Magnoliopsida</taxon>
        <taxon>eudicotyledons</taxon>
        <taxon>Gunneridae</taxon>
        <taxon>Pentapetalae</taxon>
        <taxon>asterids</taxon>
        <taxon>campanulids</taxon>
        <taxon>Asterales</taxon>
        <taxon>Asteraceae</taxon>
        <taxon>Asteroideae</taxon>
        <taxon>Heliantheae alliance</taxon>
        <taxon>Heliantheae</taxon>
        <taxon>Helianthus</taxon>
    </lineage>
</organism>
<dbReference type="InParanoid" id="A0A251S511"/>
<evidence type="ECO:0000256" key="2">
    <source>
        <dbReference type="ARBA" id="ARBA00004613"/>
    </source>
</evidence>
<proteinExistence type="predicted"/>
<evidence type="ECO:0000313" key="9">
    <source>
        <dbReference type="EMBL" id="OTF93939.1"/>
    </source>
</evidence>
<reference evidence="8 10" key="1">
    <citation type="journal article" date="2017" name="Nature">
        <title>The sunflower genome provides insights into oil metabolism, flowering and Asterid evolution.</title>
        <authorList>
            <person name="Badouin H."/>
            <person name="Gouzy J."/>
            <person name="Grassa C.J."/>
            <person name="Murat F."/>
            <person name="Staton S.E."/>
            <person name="Cottret L."/>
            <person name="Lelandais-Briere C."/>
            <person name="Owens G.L."/>
            <person name="Carrere S."/>
            <person name="Mayjonade B."/>
            <person name="Legrand L."/>
            <person name="Gill N."/>
            <person name="Kane N.C."/>
            <person name="Bowers J.E."/>
            <person name="Hubner S."/>
            <person name="Bellec A."/>
            <person name="Berard A."/>
            <person name="Berges H."/>
            <person name="Blanchet N."/>
            <person name="Boniface M.C."/>
            <person name="Brunel D."/>
            <person name="Catrice O."/>
            <person name="Chaidir N."/>
            <person name="Claudel C."/>
            <person name="Donnadieu C."/>
            <person name="Faraut T."/>
            <person name="Fievet G."/>
            <person name="Helmstetter N."/>
            <person name="King M."/>
            <person name="Knapp S.J."/>
            <person name="Lai Z."/>
            <person name="Le Paslier M.C."/>
            <person name="Lippi Y."/>
            <person name="Lorenzon L."/>
            <person name="Mandel J.R."/>
            <person name="Marage G."/>
            <person name="Marchand G."/>
            <person name="Marquand E."/>
            <person name="Bret-Mestries E."/>
            <person name="Morien E."/>
            <person name="Nambeesan S."/>
            <person name="Nguyen T."/>
            <person name="Pegot-Espagnet P."/>
            <person name="Pouilly N."/>
            <person name="Raftis F."/>
            <person name="Sallet E."/>
            <person name="Schiex T."/>
            <person name="Thomas J."/>
            <person name="Vandecasteele C."/>
            <person name="Vares D."/>
            <person name="Vear F."/>
            <person name="Vautrin S."/>
            <person name="Crespi M."/>
            <person name="Mangin B."/>
            <person name="Burke J.M."/>
            <person name="Salse J."/>
            <person name="Munos S."/>
            <person name="Vincourt P."/>
            <person name="Rieseberg L.H."/>
            <person name="Langlade N.B."/>
        </authorList>
    </citation>
    <scope>NUCLEOTIDE SEQUENCE [LARGE SCALE GENOMIC DNA]</scope>
    <source>
        <strain evidence="10">cv. SF193</strain>
        <tissue evidence="8">Leaves</tissue>
    </source>
</reference>
<keyword evidence="3" id="KW-0964">Secreted</keyword>
<dbReference type="GO" id="GO:0005576">
    <property type="term" value="C:extracellular region"/>
    <property type="evidence" value="ECO:0007669"/>
    <property type="project" value="UniProtKB-SubCell"/>
</dbReference>
<keyword evidence="4 6" id="KW-0732">Signal</keyword>
<name>A0A251S511_HELAN</name>
<dbReference type="PANTHER" id="PTHR31265">
    <property type="entry name" value="OS02G0527500 PROTEIN-RELATED"/>
    <property type="match status" value="1"/>
</dbReference>
<protein>
    <recommendedName>
        <fullName evidence="7">DUF642 domain-containing protein</fullName>
    </recommendedName>
</protein>
<evidence type="ECO:0000256" key="4">
    <source>
        <dbReference type="ARBA" id="ARBA00022729"/>
    </source>
</evidence>
<evidence type="ECO:0000256" key="3">
    <source>
        <dbReference type="ARBA" id="ARBA00022525"/>
    </source>
</evidence>
<keyword evidence="5" id="KW-0325">Glycoprotein</keyword>
<dbReference type="PANTHER" id="PTHR31265:SF58">
    <property type="entry name" value="GALACTOSE-BINDING-LIKE DOMAIN SUPERFAMILY"/>
    <property type="match status" value="1"/>
</dbReference>
<reference evidence="8" key="3">
    <citation type="submission" date="2020-06" db="EMBL/GenBank/DDBJ databases">
        <title>Helianthus annuus Genome sequencing and assembly Release 2.</title>
        <authorList>
            <person name="Gouzy J."/>
            <person name="Langlade N."/>
            <person name="Munos S."/>
        </authorList>
    </citation>
    <scope>NUCLEOTIDE SEQUENCE</scope>
    <source>
        <tissue evidence="8">Leaves</tissue>
    </source>
</reference>
<accession>A0A251S511</accession>
<dbReference type="Pfam" id="PF04862">
    <property type="entry name" value="DUF642"/>
    <property type="match status" value="1"/>
</dbReference>
<feature type="chain" id="PRO_5041059498" description="DUF642 domain-containing protein" evidence="6">
    <location>
        <begin position="18"/>
        <end position="160"/>
    </location>
</feature>
<keyword evidence="10" id="KW-1185">Reference proteome</keyword>
<dbReference type="Proteomes" id="UP000215914">
    <property type="component" value="Chromosome 15"/>
</dbReference>
<sequence>MFINFLTWVLLLPKIHGIVSLLPGWIIKSLKPAKSIDSKHFQVPKGLAAIELVGGRETAIAQIIRTIPNKLYKLSFTIGDAKNGCHGSMMVEAFVAKETLKVKYESIGKGGFKTASFEFEAISNRTRVTFYSAFYHTKLNDYGHFCGPVLDDVKVFPVHH</sequence>
<dbReference type="Gramene" id="mRNA:HanXRQr2_Chr15g0674681">
    <property type="protein sequence ID" value="CDS:HanXRQr2_Chr15g0674681.1"/>
    <property type="gene ID" value="HanXRQr2_Chr15g0674681"/>
</dbReference>
<evidence type="ECO:0000256" key="6">
    <source>
        <dbReference type="SAM" id="SignalP"/>
    </source>
</evidence>
<reference evidence="9" key="2">
    <citation type="submission" date="2017-02" db="EMBL/GenBank/DDBJ databases">
        <title>Sunflower complete genome.</title>
        <authorList>
            <person name="Langlade N."/>
            <person name="Munos S."/>
        </authorList>
    </citation>
    <scope>NUCLEOTIDE SEQUENCE [LARGE SCALE GENOMIC DNA]</scope>
    <source>
        <tissue evidence="9">Leaves</tissue>
    </source>
</reference>
<dbReference type="EMBL" id="MNCJ02000330">
    <property type="protein sequence ID" value="KAF5762951.1"/>
    <property type="molecule type" value="Genomic_DNA"/>
</dbReference>
<evidence type="ECO:0000256" key="1">
    <source>
        <dbReference type="ARBA" id="ARBA00004196"/>
    </source>
</evidence>
<dbReference type="OMA" id="FINFLTW"/>
<evidence type="ECO:0000256" key="5">
    <source>
        <dbReference type="ARBA" id="ARBA00023180"/>
    </source>
</evidence>
<dbReference type="InterPro" id="IPR006946">
    <property type="entry name" value="DGR2-like_dom"/>
</dbReference>
<evidence type="ECO:0000313" key="10">
    <source>
        <dbReference type="Proteomes" id="UP000215914"/>
    </source>
</evidence>
<feature type="signal peptide" evidence="6">
    <location>
        <begin position="1"/>
        <end position="17"/>
    </location>
</feature>
<dbReference type="GO" id="GO:0009505">
    <property type="term" value="C:plant-type cell wall"/>
    <property type="evidence" value="ECO:0000318"/>
    <property type="project" value="GO_Central"/>
</dbReference>
<gene>
    <name evidence="9" type="ORF">HannXRQ_Chr15g0466711</name>
    <name evidence="8" type="ORF">HanXRQr2_Chr15g0674681</name>
</gene>
<dbReference type="EMBL" id="CM007904">
    <property type="protein sequence ID" value="OTF93939.1"/>
    <property type="molecule type" value="Genomic_DNA"/>
</dbReference>
<dbReference type="GO" id="GO:1902066">
    <property type="term" value="P:regulation of cell wall pectin metabolic process"/>
    <property type="evidence" value="ECO:0000318"/>
    <property type="project" value="GO_Central"/>
</dbReference>